<reference evidence="3" key="1">
    <citation type="submission" date="2023-04" db="EMBL/GenBank/DDBJ databases">
        <authorList>
            <consortium name="ELIXIR-Norway"/>
        </authorList>
    </citation>
    <scope>NUCLEOTIDE SEQUENCE [LARGE SCALE GENOMIC DNA]</scope>
</reference>
<dbReference type="EMBL" id="CATKSN020000218">
    <property type="protein sequence ID" value="CAI9149296.1"/>
    <property type="molecule type" value="Genomic_DNA"/>
</dbReference>
<evidence type="ECO:0000313" key="3">
    <source>
        <dbReference type="EMBL" id="CAI9149296.1"/>
    </source>
</evidence>
<feature type="compositionally biased region" description="Basic and acidic residues" evidence="1">
    <location>
        <begin position="528"/>
        <end position="537"/>
    </location>
</feature>
<feature type="chain" id="PRO_5046847400" evidence="2">
    <location>
        <begin position="21"/>
        <end position="1206"/>
    </location>
</feature>
<feature type="region of interest" description="Disordered" evidence="1">
    <location>
        <begin position="164"/>
        <end position="237"/>
    </location>
</feature>
<feature type="compositionally biased region" description="Basic and acidic residues" evidence="1">
    <location>
        <begin position="1023"/>
        <end position="1035"/>
    </location>
</feature>
<feature type="compositionally biased region" description="Basic and acidic residues" evidence="1">
    <location>
        <begin position="868"/>
        <end position="891"/>
    </location>
</feature>
<feature type="region of interest" description="Disordered" evidence="1">
    <location>
        <begin position="346"/>
        <end position="382"/>
    </location>
</feature>
<gene>
    <name evidence="3" type="ORF">MRATA1EN1_LOCUS30914</name>
</gene>
<name>A0ABN8XNY0_RANTA</name>
<feature type="region of interest" description="Disordered" evidence="1">
    <location>
        <begin position="528"/>
        <end position="549"/>
    </location>
</feature>
<feature type="region of interest" description="Disordered" evidence="1">
    <location>
        <begin position="1074"/>
        <end position="1120"/>
    </location>
</feature>
<feature type="region of interest" description="Disordered" evidence="1">
    <location>
        <begin position="868"/>
        <end position="916"/>
    </location>
</feature>
<feature type="compositionally biased region" description="Low complexity" evidence="1">
    <location>
        <begin position="758"/>
        <end position="772"/>
    </location>
</feature>
<feature type="compositionally biased region" description="Basic and acidic residues" evidence="1">
    <location>
        <begin position="346"/>
        <end position="365"/>
    </location>
</feature>
<feature type="compositionally biased region" description="Basic and acidic residues" evidence="1">
    <location>
        <begin position="636"/>
        <end position="667"/>
    </location>
</feature>
<feature type="compositionally biased region" description="Basic and acidic residues" evidence="1">
    <location>
        <begin position="455"/>
        <end position="472"/>
    </location>
</feature>
<keyword evidence="2" id="KW-0732">Signal</keyword>
<protein>
    <submittedName>
        <fullName evidence="3">Uncharacterized protein</fullName>
    </submittedName>
</protein>
<organism evidence="3 4">
    <name type="scientific">Rangifer tarandus platyrhynchus</name>
    <name type="common">Svalbard reindeer</name>
    <dbReference type="NCBI Taxonomy" id="3082113"/>
    <lineage>
        <taxon>Eukaryota</taxon>
        <taxon>Metazoa</taxon>
        <taxon>Chordata</taxon>
        <taxon>Craniata</taxon>
        <taxon>Vertebrata</taxon>
        <taxon>Euteleostomi</taxon>
        <taxon>Mammalia</taxon>
        <taxon>Eutheria</taxon>
        <taxon>Laurasiatheria</taxon>
        <taxon>Artiodactyla</taxon>
        <taxon>Ruminantia</taxon>
        <taxon>Pecora</taxon>
        <taxon>Cervidae</taxon>
        <taxon>Odocoileinae</taxon>
        <taxon>Rangifer</taxon>
    </lineage>
</organism>
<feature type="compositionally biased region" description="Basic and acidic residues" evidence="1">
    <location>
        <begin position="807"/>
        <end position="840"/>
    </location>
</feature>
<accession>A0ABN8XNY0</accession>
<feature type="compositionally biased region" description="Basic and acidic residues" evidence="1">
    <location>
        <begin position="965"/>
        <end position="993"/>
    </location>
</feature>
<comment type="caution">
    <text evidence="3">The sequence shown here is derived from an EMBL/GenBank/DDBJ whole genome shotgun (WGS) entry which is preliminary data.</text>
</comment>
<feature type="signal peptide" evidence="2">
    <location>
        <begin position="1"/>
        <end position="20"/>
    </location>
</feature>
<feature type="region of interest" description="Disordered" evidence="1">
    <location>
        <begin position="38"/>
        <end position="85"/>
    </location>
</feature>
<feature type="compositionally biased region" description="Basic and acidic residues" evidence="1">
    <location>
        <begin position="198"/>
        <end position="215"/>
    </location>
</feature>
<sequence>MNIIGRALCIFAVRADWAAAAAATAAPKAAEDGPLDFEASSLIPQPQRSRAESDNFSRRTPVNPERMLSRTHAGKVPPKQGLRADVRAPCNNTSLQDLQKQHTALQPYEPLCRRYQSENVPRAWQRQPNGALQQRSLDTQEHNMMERRKRPLYFKKRKLIDLRNKVQPLKRPPVHDLQQGEKSEQKTFQVPLVGGQQHADKQHNVLQHREQDKPQQEQSTRPRPQPQAEKKLPLMGYQHGKQNERLESRRRLQLSGPLQQQHEGPGELHQLQGTRYRQHNKGSRGGQTVKGLLEEQVQPDLISLRKPKLQLRRIAERQRVVQNMTYVPRALQHIVQRQVFDFETAREQREDGHRKREDGKGHNEKQVQPVEAPPGSAPDVREQEQKVLWGGTGPDMQLPQRVNLSQVLIQNSAQLFFNQDKHQQRGNSTVKPNNESGGTGEYNWQQHVRGQPGRSDGEEQQREQEAQQERLQQEQQRLLDELFALGREIDKGQRLLRRYQTLRQHLQMLHLQQDQLVQQLQLVKKQGKQKEQQERMHQRQQQQNLSLVPTSEAGRATCAADNYPLFESFLQWNRLQEATTQLLALNPHIFAAGEDSAKIPAASFATPFTSAWPSIEHNSQKHNDTLLPQEQSAQRLRRETDVKGKASDAEDRREDGNVAENKSDADSASRTPTALHSLDTTHNRAPRPSEISMDHSEGASLLPAASTEDSALFASHRQYRISDTPAYGEYTSEEEGKQQKSEQQDGVRVGPVMQPVGLAGDSLARSASLARTSNREKAKRAPGTKGQRNSHRSAGATALESVNEATAVERRQRERKFRTEHPPSENQKRPATETSGDRASPHAAVYPSLSTFVLLELPTASQISAVKEEEHWGTPRETKRNCPTRRPEEKNSVMVPTPGRAIRSGSVKPDTGAVRATATARPARLCETHRAEGAEGCTNMLSCTKRNPSQEKVQRWATSAGTMEHPAEESALLREAGDSVARPTHEHDGDERLQASFGGSDSFVKTEQGADQPHPEHTRRRHTQQEKQQYEEKLHARMKHVQQQQEEVPKVRRDLEQQNEKHPKLRNISVFKKSRLQHPGTHARLQKTKSEGPPLYKKKKGVGRAAQKQHSPRPPTPRTPQKHFLCCAPEPHTLSSSSSSSACIGYQCVNGRSMKSFTKAHLQLSLCTSIRSAVVLSTSVVVLPLIRAASSASKTVAPFRSNTGAH</sequence>
<evidence type="ECO:0000256" key="1">
    <source>
        <dbReference type="SAM" id="MobiDB-lite"/>
    </source>
</evidence>
<feature type="region of interest" description="Disordered" evidence="1">
    <location>
        <begin position="725"/>
        <end position="842"/>
    </location>
</feature>
<dbReference type="Proteomes" id="UP001176941">
    <property type="component" value="Unassembled WGS sequence"/>
</dbReference>
<keyword evidence="4" id="KW-1185">Reference proteome</keyword>
<feature type="compositionally biased region" description="Basic and acidic residues" evidence="1">
    <location>
        <begin position="734"/>
        <end position="745"/>
    </location>
</feature>
<feature type="region of interest" description="Disordered" evidence="1">
    <location>
        <begin position="419"/>
        <end position="472"/>
    </location>
</feature>
<evidence type="ECO:0000313" key="4">
    <source>
        <dbReference type="Proteomes" id="UP001176941"/>
    </source>
</evidence>
<feature type="region of interest" description="Disordered" evidence="1">
    <location>
        <begin position="959"/>
        <end position="1050"/>
    </location>
</feature>
<feature type="compositionally biased region" description="Polar residues" evidence="1">
    <location>
        <begin position="668"/>
        <end position="680"/>
    </location>
</feature>
<proteinExistence type="predicted"/>
<evidence type="ECO:0000256" key="2">
    <source>
        <dbReference type="SAM" id="SignalP"/>
    </source>
</evidence>
<feature type="compositionally biased region" description="Polar residues" evidence="1">
    <location>
        <begin position="425"/>
        <end position="448"/>
    </location>
</feature>
<feature type="region of interest" description="Disordered" evidence="1">
    <location>
        <begin position="631"/>
        <end position="695"/>
    </location>
</feature>